<gene>
    <name evidence="15" type="primary">KRE5</name>
    <name evidence="15" type="ORF">H4R34_001411</name>
</gene>
<dbReference type="GO" id="GO:0003980">
    <property type="term" value="F:UDP-glucose:glycoprotein glucosyltransferase activity"/>
    <property type="evidence" value="ECO:0007669"/>
    <property type="project" value="InterPro"/>
</dbReference>
<dbReference type="Proteomes" id="UP001151582">
    <property type="component" value="Unassembled WGS sequence"/>
</dbReference>
<dbReference type="InterPro" id="IPR040692">
    <property type="entry name" value="UGGT_TRXL_3"/>
</dbReference>
<evidence type="ECO:0000259" key="14">
    <source>
        <dbReference type="Pfam" id="PF18404"/>
    </source>
</evidence>
<dbReference type="Pfam" id="PF06427">
    <property type="entry name" value="UDP-g_GGTase"/>
    <property type="match status" value="1"/>
</dbReference>
<dbReference type="InterPro" id="IPR040525">
    <property type="entry name" value="UGGT_TRXL_4"/>
</dbReference>
<dbReference type="Gene3D" id="3.90.550.10">
    <property type="entry name" value="Spore Coat Polysaccharide Biosynthesis Protein SpsA, Chain A"/>
    <property type="match status" value="1"/>
</dbReference>
<name>A0A9W8B3N1_9FUNG</name>
<comment type="subcellular location">
    <subcellularLocation>
        <location evidence="2">Endoplasmic reticulum lumen</location>
    </subcellularLocation>
</comment>
<dbReference type="InterPro" id="IPR040694">
    <property type="entry name" value="UGGT_TRXL_2"/>
</dbReference>
<comment type="pathway">
    <text evidence="3">Protein modification; protein glycosylation.</text>
</comment>
<dbReference type="Pfam" id="PF18400">
    <property type="entry name" value="Thioredoxin_12"/>
    <property type="match status" value="1"/>
</dbReference>
<feature type="domain" description="UDP-glucose:glycoprotein glucosyltransferase thioredoxin-like" evidence="13">
    <location>
        <begin position="759"/>
        <end position="1030"/>
    </location>
</feature>
<dbReference type="GO" id="GO:0051082">
    <property type="term" value="F:unfolded protein binding"/>
    <property type="evidence" value="ECO:0007669"/>
    <property type="project" value="TreeGrafter"/>
</dbReference>
<dbReference type="Pfam" id="PF18402">
    <property type="entry name" value="Thioredoxin_14"/>
    <property type="match status" value="1"/>
</dbReference>
<organism evidence="15 16">
    <name type="scientific">Dimargaris verticillata</name>
    <dbReference type="NCBI Taxonomy" id="2761393"/>
    <lineage>
        <taxon>Eukaryota</taxon>
        <taxon>Fungi</taxon>
        <taxon>Fungi incertae sedis</taxon>
        <taxon>Zoopagomycota</taxon>
        <taxon>Kickxellomycotina</taxon>
        <taxon>Dimargaritomycetes</taxon>
        <taxon>Dimargaritales</taxon>
        <taxon>Dimargaritaceae</taxon>
        <taxon>Dimargaris</taxon>
    </lineage>
</organism>
<feature type="domain" description="Glucosyltransferase 24 catalytic" evidence="14">
    <location>
        <begin position="1309"/>
        <end position="1575"/>
    </location>
</feature>
<keyword evidence="6 9" id="KW-0732">Signal</keyword>
<dbReference type="InterPro" id="IPR009448">
    <property type="entry name" value="UDP-g_GGtrans"/>
</dbReference>
<keyword evidence="7" id="KW-0256">Endoplasmic reticulum</keyword>
<dbReference type="PANTHER" id="PTHR11226:SF0">
    <property type="entry name" value="UDP-GLUCOSE:GLYCOPROTEIN GLUCOSYLTRANSFERASE"/>
    <property type="match status" value="1"/>
</dbReference>
<evidence type="ECO:0000259" key="13">
    <source>
        <dbReference type="Pfam" id="PF18403"/>
    </source>
</evidence>
<evidence type="ECO:0000259" key="10">
    <source>
        <dbReference type="Pfam" id="PF18400"/>
    </source>
</evidence>
<dbReference type="InterPro" id="IPR040693">
    <property type="entry name" value="UGGT_TRXL_1"/>
</dbReference>
<dbReference type="Pfam" id="PF18403">
    <property type="entry name" value="Thioredoxin_15"/>
    <property type="match status" value="1"/>
</dbReference>
<feature type="domain" description="UGGT thioredoxin-like" evidence="12">
    <location>
        <begin position="475"/>
        <end position="744"/>
    </location>
</feature>
<evidence type="ECO:0000256" key="3">
    <source>
        <dbReference type="ARBA" id="ARBA00004922"/>
    </source>
</evidence>
<dbReference type="GO" id="GO:0018279">
    <property type="term" value="P:protein N-linked glycosylation via asparagine"/>
    <property type="evidence" value="ECO:0007669"/>
    <property type="project" value="TreeGrafter"/>
</dbReference>
<evidence type="ECO:0000256" key="6">
    <source>
        <dbReference type="ARBA" id="ARBA00022729"/>
    </source>
</evidence>
<reference evidence="15" key="1">
    <citation type="submission" date="2022-07" db="EMBL/GenBank/DDBJ databases">
        <title>Phylogenomic reconstructions and comparative analyses of Kickxellomycotina fungi.</title>
        <authorList>
            <person name="Reynolds N.K."/>
            <person name="Stajich J.E."/>
            <person name="Barry K."/>
            <person name="Grigoriev I.V."/>
            <person name="Crous P."/>
            <person name="Smith M.E."/>
        </authorList>
    </citation>
    <scope>NUCLEOTIDE SEQUENCE</scope>
    <source>
        <strain evidence="15">RSA 567</strain>
    </source>
</reference>
<evidence type="ECO:0000313" key="15">
    <source>
        <dbReference type="EMBL" id="KAJ1983211.1"/>
    </source>
</evidence>
<comment type="caution">
    <text evidence="15">The sequence shown here is derived from an EMBL/GenBank/DDBJ whole genome shotgun (WGS) entry which is preliminary data.</text>
</comment>
<proteinExistence type="inferred from homology"/>
<evidence type="ECO:0000259" key="11">
    <source>
        <dbReference type="Pfam" id="PF18401"/>
    </source>
</evidence>
<dbReference type="PANTHER" id="PTHR11226">
    <property type="entry name" value="UDP-GLUCOSE GLYCOPROTEIN:GLUCOSYLTRANSFERASE"/>
    <property type="match status" value="1"/>
</dbReference>
<keyword evidence="8" id="KW-0325">Glycoprotein</keyword>
<evidence type="ECO:0000256" key="2">
    <source>
        <dbReference type="ARBA" id="ARBA00004319"/>
    </source>
</evidence>
<keyword evidence="5" id="KW-0808">Transferase</keyword>
<comment type="similarity">
    <text evidence="4">Belongs to the glycosyltransferase 8 family.</text>
</comment>
<feature type="signal peptide" evidence="9">
    <location>
        <begin position="1"/>
        <end position="20"/>
    </location>
</feature>
<dbReference type="Pfam" id="PF18401">
    <property type="entry name" value="Thioredoxin_13"/>
    <property type="match status" value="1"/>
</dbReference>
<dbReference type="FunFam" id="3.90.550.10:FF:000065">
    <property type="entry name" value="UDP-glucose:glycoprotein glucosyltransferase, putative"/>
    <property type="match status" value="1"/>
</dbReference>
<protein>
    <submittedName>
        <fullName evidence="15">Killer toxin resistant protein</fullName>
    </submittedName>
</protein>
<dbReference type="SUPFAM" id="SSF53448">
    <property type="entry name" value="Nucleotide-diphospho-sugar transferases"/>
    <property type="match status" value="1"/>
</dbReference>
<sequence>MQRLWLVAAGVLVAISGLTATAPPVVTRLRARFSAPPLALELAEAVAAENTTAYFSFLTHVASIGLTDTPESAVYQHALQYVRDEHVFGSPAAVALWEWGMALHTAAPAVEAYYQYYTDTVVPDLNATLPAFDSACPVWVLFNQRQYCGEDAVRQAFPTSPRDNPAHEPKDGQLMIQVSPKRLPFDHIYSASGVGPVTDAAGPTAILYADIAHPAFLPVHQLLLQFATTQPATYIFRPRPPTTSSPQPLYLSGYGVSLRLKSTEYRVIDDEAHQPSTPSQTLAPSDELLQQPAHPVDEASLNEAVPTVNALTKQQIRTLGLLSAQWVLNHTDTLQPQSHALDALAHLTQDFPKYAHRLVLRTFNESLADGVFVLRSSRMQPGIWLNGLPLRHSTIKPLEAFGLLASLRAETQVIDGLLAAGLPLATVHQLLVAPDLNRDPGAYQQHMPTSSKLNDLTRHRVDPFASVVQNEYQVYDVRPSSGQESTVVWWNDLERDAVYSHWPGLGALRRSLYSGGMRRIGKNICSVVFFLDLSSHQGLEILVEDVAVNVMQQVPLRFGIAPLVAPEDAADSSPPTTMAQLFYFITNAYSRAQAVEFFKAILTQKRLEPNTSIVAIARAQFAQWLTLVPLTTDAFNTPKSVVDPWDRMLHTARTMYQDYLEELRRLQERLNLPSPTGHTDGVGFANGKYFDLNDGFRRHVMTIYSLDSVFVTQKYLDGEITDDTNLYDYFLTQATVLMHRNALIFPSATRPLSIRNMVAALDASDEQWVDQVPYLYPLGSTRASPKPVARPWISVWVVGDLSQPMVQADFNEALRHMQADSSVRVAWIPNAFFSQRRQSTTALADSYYEQLLARAAHVSRQLYTDHVWPMVAALSPQASNTTTEAPAPADDSVFSATQYFYPLLSAMLADPAADFTQLVQKVTAQTASEQASPASGHGSHLERLFQQLRGHGDPVDATHVSRVYARIARCSQHALQLHDTDRTLVINARSLGALHESQRMTAQDLAVLVSLEVTKRVGPLFSALQASGVPLMAASTLLEHDQLANQLLKVGSIVFSAGTAHATYPLAEAARVVRTSLTELHAAPDLPAEPLLTLALDTLSSWMVTPIASDHDLDNLRLATAAADGPARAIEAMFELKHIMVEGHCVDVTTGYPPRGLQFVLGTAATPALTDTVVMANYGYFQFLAGSGVWNLQLRTGRSQQLYTLENAGNQGWPGEALRDVPTQVVVTSLQGVTIYPKVRKRPGHENESLLVSNQPVSDHQDAQPFALRAPSALFGPHSFWSMAARWVTEQAAQVIPGLQLPVAAQETIHVFSVASGHLYERFLGIMILSVLEHTRHPVKFWFIENFLSPSFKAFIPHMAQHYGFTYQLVTYQWPYWLRQQTEKQRTIWGYKILFLDVLFPLSVDKIIFVDADQVVRADLGELATMDLQGAPYGYVPFCNNRPEMDGFRFWKGGWWQQHLAGKPYHISALYVVDLHRFRQLAAGDRLRQQYQALSQDPNSLANLDQDLPNNMQHDVPIFSLPQEWLWCETWCSDSSLQSAKTIDLCNNPLTKEPKLQRARRLLPEWEKYDQAIQAFKQQLSTTAASPVAVSTTAVPDAGALDHAHEEL</sequence>
<evidence type="ECO:0000256" key="4">
    <source>
        <dbReference type="ARBA" id="ARBA00006351"/>
    </source>
</evidence>
<evidence type="ECO:0000256" key="8">
    <source>
        <dbReference type="ARBA" id="ARBA00023180"/>
    </source>
</evidence>
<evidence type="ECO:0000256" key="9">
    <source>
        <dbReference type="SAM" id="SignalP"/>
    </source>
</evidence>
<feature type="domain" description="UGGT thioredoxin-like" evidence="11">
    <location>
        <begin position="308"/>
        <end position="438"/>
    </location>
</feature>
<evidence type="ECO:0000256" key="5">
    <source>
        <dbReference type="ARBA" id="ARBA00022679"/>
    </source>
</evidence>
<feature type="chain" id="PRO_5040857764" evidence="9">
    <location>
        <begin position="21"/>
        <end position="1608"/>
    </location>
</feature>
<evidence type="ECO:0000259" key="12">
    <source>
        <dbReference type="Pfam" id="PF18402"/>
    </source>
</evidence>
<dbReference type="EMBL" id="JANBQB010000065">
    <property type="protein sequence ID" value="KAJ1983211.1"/>
    <property type="molecule type" value="Genomic_DNA"/>
</dbReference>
<evidence type="ECO:0000313" key="16">
    <source>
        <dbReference type="Proteomes" id="UP001151582"/>
    </source>
</evidence>
<dbReference type="InterPro" id="IPR040497">
    <property type="entry name" value="Glyco_transf_24"/>
</dbReference>
<evidence type="ECO:0000256" key="7">
    <source>
        <dbReference type="ARBA" id="ARBA00022824"/>
    </source>
</evidence>
<accession>A0A9W8B3N1</accession>
<feature type="domain" description="UGGT thioredoxin-like" evidence="10">
    <location>
        <begin position="35"/>
        <end position="245"/>
    </location>
</feature>
<dbReference type="Pfam" id="PF18404">
    <property type="entry name" value="Glyco_transf_24"/>
    <property type="match status" value="1"/>
</dbReference>
<keyword evidence="16" id="KW-1185">Reference proteome</keyword>
<dbReference type="CDD" id="cd06432">
    <property type="entry name" value="GT8_HUGT1_C_like"/>
    <property type="match status" value="1"/>
</dbReference>
<comment type="cofactor">
    <cofactor evidence="1">
        <name>Ca(2+)</name>
        <dbReference type="ChEBI" id="CHEBI:29108"/>
    </cofactor>
</comment>
<evidence type="ECO:0000256" key="1">
    <source>
        <dbReference type="ARBA" id="ARBA00001913"/>
    </source>
</evidence>
<dbReference type="GO" id="GO:0005788">
    <property type="term" value="C:endoplasmic reticulum lumen"/>
    <property type="evidence" value="ECO:0007669"/>
    <property type="project" value="UniProtKB-SubCell"/>
</dbReference>
<dbReference type="InterPro" id="IPR029044">
    <property type="entry name" value="Nucleotide-diphossugar_trans"/>
</dbReference>
<dbReference type="OrthoDB" id="27683at2759"/>
<dbReference type="GO" id="GO:0036503">
    <property type="term" value="P:ERAD pathway"/>
    <property type="evidence" value="ECO:0007669"/>
    <property type="project" value="TreeGrafter"/>
</dbReference>